<organism evidence="10 11">
    <name type="scientific">Nocardioides bigeumensis</name>
    <dbReference type="NCBI Taxonomy" id="433657"/>
    <lineage>
        <taxon>Bacteria</taxon>
        <taxon>Bacillati</taxon>
        <taxon>Actinomycetota</taxon>
        <taxon>Actinomycetes</taxon>
        <taxon>Propionibacteriales</taxon>
        <taxon>Nocardioidaceae</taxon>
        <taxon>Nocardioides</taxon>
    </lineage>
</organism>
<evidence type="ECO:0000256" key="5">
    <source>
        <dbReference type="ARBA" id="ARBA00022692"/>
    </source>
</evidence>
<dbReference type="RefSeq" id="WP_344302333.1">
    <property type="nucleotide sequence ID" value="NZ_BAAAQQ010000002.1"/>
</dbReference>
<dbReference type="InterPro" id="IPR050297">
    <property type="entry name" value="LipidA_mod_glycosyltrf_83"/>
</dbReference>
<keyword evidence="5 8" id="KW-0812">Transmembrane</keyword>
<gene>
    <name evidence="10" type="ORF">GCM10009843_07970</name>
</gene>
<evidence type="ECO:0000256" key="8">
    <source>
        <dbReference type="SAM" id="Phobius"/>
    </source>
</evidence>
<feature type="transmembrane region" description="Helical" evidence="8">
    <location>
        <begin position="228"/>
        <end position="249"/>
    </location>
</feature>
<feature type="domain" description="Glycosyltransferase RgtA/B/C/D-like" evidence="9">
    <location>
        <begin position="50"/>
        <end position="205"/>
    </location>
</feature>
<evidence type="ECO:0000313" key="11">
    <source>
        <dbReference type="Proteomes" id="UP001500575"/>
    </source>
</evidence>
<keyword evidence="11" id="KW-1185">Reference proteome</keyword>
<keyword evidence="7 8" id="KW-0472">Membrane</keyword>
<keyword evidence="4" id="KW-0808">Transferase</keyword>
<feature type="transmembrane region" description="Helical" evidence="8">
    <location>
        <begin position="66"/>
        <end position="87"/>
    </location>
</feature>
<comment type="subcellular location">
    <subcellularLocation>
        <location evidence="1">Cell membrane</location>
        <topology evidence="1">Multi-pass membrane protein</topology>
    </subcellularLocation>
</comment>
<feature type="transmembrane region" description="Helical" evidence="8">
    <location>
        <begin position="314"/>
        <end position="333"/>
    </location>
</feature>
<evidence type="ECO:0000259" key="9">
    <source>
        <dbReference type="Pfam" id="PF13231"/>
    </source>
</evidence>
<evidence type="ECO:0000256" key="3">
    <source>
        <dbReference type="ARBA" id="ARBA00022676"/>
    </source>
</evidence>
<dbReference type="PANTHER" id="PTHR33908:SF11">
    <property type="entry name" value="MEMBRANE PROTEIN"/>
    <property type="match status" value="1"/>
</dbReference>
<protein>
    <submittedName>
        <fullName evidence="10">Glycosyltransferase family 39 protein</fullName>
    </submittedName>
</protein>
<feature type="transmembrane region" description="Helical" evidence="8">
    <location>
        <begin position="261"/>
        <end position="283"/>
    </location>
</feature>
<reference evidence="10 11" key="1">
    <citation type="journal article" date="2019" name="Int. J. Syst. Evol. Microbiol.">
        <title>The Global Catalogue of Microorganisms (GCM) 10K type strain sequencing project: providing services to taxonomists for standard genome sequencing and annotation.</title>
        <authorList>
            <consortium name="The Broad Institute Genomics Platform"/>
            <consortium name="The Broad Institute Genome Sequencing Center for Infectious Disease"/>
            <person name="Wu L."/>
            <person name="Ma J."/>
        </authorList>
    </citation>
    <scope>NUCLEOTIDE SEQUENCE [LARGE SCALE GENOMIC DNA]</scope>
    <source>
        <strain evidence="10 11">JCM 16021</strain>
    </source>
</reference>
<sequence>MTPPPFARKLVLAAAGVVAFVLTAASPRYGYHRDELYFRMLEPAWGYVDQPPLVPLIAGALGDHLVLMRAPATIAAACSVVLVGLLVRELGGSSRAQAWGAWTYAGTTVCLNFGHVLLTSAFDLVAWPLICLCVVRAELRDRPRWWLVAGVVAGLASYNRLLVALLLVGIALGLLLHGPRRRLLSPHVLGGALVALVLALPNVLYQAGHDWPQLAMGEALAENNASDVRVFMWVLLVVGLGPPMAYVWVRGLVALWRRPDWAPVRFLAPAFVLVVVFTFVSGAQPHYPLFPLIAVFAAGVVVVHPGVHRWRWVWAPLVLVNVWVAAVVSLPVLPVDVVGRTPVPAMNMVIADQVGWPTYVDQVRAVASSVAQEQPVVITSNYGEAGAIDRFASELPVFSGQNAIFDRARPPDSAGTVVMVGFQYAAVRDLFGSCEIVDELDNGVGVDNEEQGAPVAVCRAPVAPWSELWPEFRHLD</sequence>
<keyword evidence="3" id="KW-0328">Glycosyltransferase</keyword>
<name>A0ABN2XXE5_9ACTN</name>
<evidence type="ECO:0000256" key="1">
    <source>
        <dbReference type="ARBA" id="ARBA00004651"/>
    </source>
</evidence>
<feature type="transmembrane region" description="Helical" evidence="8">
    <location>
        <begin position="145"/>
        <end position="176"/>
    </location>
</feature>
<evidence type="ECO:0000313" key="10">
    <source>
        <dbReference type="EMBL" id="GAA2117209.1"/>
    </source>
</evidence>
<accession>A0ABN2XXE5</accession>
<dbReference type="EMBL" id="BAAAQQ010000002">
    <property type="protein sequence ID" value="GAA2117209.1"/>
    <property type="molecule type" value="Genomic_DNA"/>
</dbReference>
<evidence type="ECO:0000256" key="6">
    <source>
        <dbReference type="ARBA" id="ARBA00022989"/>
    </source>
</evidence>
<keyword evidence="2" id="KW-1003">Cell membrane</keyword>
<evidence type="ECO:0000256" key="2">
    <source>
        <dbReference type="ARBA" id="ARBA00022475"/>
    </source>
</evidence>
<dbReference type="InterPro" id="IPR038731">
    <property type="entry name" value="RgtA/B/C-like"/>
</dbReference>
<dbReference type="PANTHER" id="PTHR33908">
    <property type="entry name" value="MANNOSYLTRANSFERASE YKCB-RELATED"/>
    <property type="match status" value="1"/>
</dbReference>
<feature type="transmembrane region" description="Helical" evidence="8">
    <location>
        <begin position="188"/>
        <end position="208"/>
    </location>
</feature>
<dbReference type="Pfam" id="PF13231">
    <property type="entry name" value="PMT_2"/>
    <property type="match status" value="1"/>
</dbReference>
<proteinExistence type="predicted"/>
<evidence type="ECO:0000256" key="7">
    <source>
        <dbReference type="ARBA" id="ARBA00023136"/>
    </source>
</evidence>
<feature type="transmembrane region" description="Helical" evidence="8">
    <location>
        <begin position="289"/>
        <end position="307"/>
    </location>
</feature>
<dbReference type="Proteomes" id="UP001500575">
    <property type="component" value="Unassembled WGS sequence"/>
</dbReference>
<keyword evidence="6 8" id="KW-1133">Transmembrane helix</keyword>
<evidence type="ECO:0000256" key="4">
    <source>
        <dbReference type="ARBA" id="ARBA00022679"/>
    </source>
</evidence>
<comment type="caution">
    <text evidence="10">The sequence shown here is derived from an EMBL/GenBank/DDBJ whole genome shotgun (WGS) entry which is preliminary data.</text>
</comment>